<feature type="compositionally biased region" description="Polar residues" evidence="7">
    <location>
        <begin position="186"/>
        <end position="204"/>
    </location>
</feature>
<dbReference type="Gene3D" id="1.10.10.60">
    <property type="entry name" value="Homeodomain-like"/>
    <property type="match status" value="2"/>
</dbReference>
<feature type="domain" description="Myb-like" evidence="8">
    <location>
        <begin position="112"/>
        <end position="162"/>
    </location>
</feature>
<dbReference type="FunFam" id="1.10.10.60:FF:000060">
    <property type="entry name" value="MYB transcription factor"/>
    <property type="match status" value="1"/>
</dbReference>
<dbReference type="PANTHER" id="PTHR45614:SF229">
    <property type="entry name" value="MYB TRANSCRIPTION FACTOR-LIKE PROTEIN-RELATED"/>
    <property type="match status" value="1"/>
</dbReference>
<feature type="domain" description="HTH myb-type" evidence="9">
    <location>
        <begin position="62"/>
        <end position="111"/>
    </location>
</feature>
<keyword evidence="3" id="KW-0805">Transcription regulation</keyword>
<reference evidence="10" key="1">
    <citation type="submission" date="2018-11" db="EMBL/GenBank/DDBJ databases">
        <authorList>
            <person name="Kuang F.F."/>
        </authorList>
    </citation>
    <scope>NUCLEOTIDE SEQUENCE</scope>
    <source>
        <strain evidence="10">6b</strain>
    </source>
</reference>
<dbReference type="EMBL" id="MK204558">
    <property type="protein sequence ID" value="QDE11121.1"/>
    <property type="molecule type" value="mRNA"/>
</dbReference>
<evidence type="ECO:0000256" key="3">
    <source>
        <dbReference type="ARBA" id="ARBA00023015"/>
    </source>
</evidence>
<dbReference type="SMART" id="SM00717">
    <property type="entry name" value="SANT"/>
    <property type="match status" value="2"/>
</dbReference>
<keyword evidence="6" id="KW-0539">Nucleus</keyword>
<dbReference type="InterPro" id="IPR017930">
    <property type="entry name" value="Myb_dom"/>
</dbReference>
<feature type="compositionally biased region" description="Basic and acidic residues" evidence="7">
    <location>
        <begin position="13"/>
        <end position="22"/>
    </location>
</feature>
<dbReference type="SMR" id="A0A4Y5WTF2"/>
<evidence type="ECO:0000313" key="10">
    <source>
        <dbReference type="EMBL" id="QDE11121.1"/>
    </source>
</evidence>
<dbReference type="SUPFAM" id="SSF46689">
    <property type="entry name" value="Homeodomain-like"/>
    <property type="match status" value="1"/>
</dbReference>
<keyword evidence="2" id="KW-0677">Repeat</keyword>
<feature type="domain" description="Myb-like" evidence="8">
    <location>
        <begin position="60"/>
        <end position="111"/>
    </location>
</feature>
<protein>
    <submittedName>
        <fullName evidence="10">Myb-like protein 1</fullName>
    </submittedName>
</protein>
<dbReference type="GO" id="GO:0005634">
    <property type="term" value="C:nucleus"/>
    <property type="evidence" value="ECO:0007669"/>
    <property type="project" value="UniProtKB-SubCell"/>
</dbReference>
<dbReference type="GO" id="GO:0000978">
    <property type="term" value="F:RNA polymerase II cis-regulatory region sequence-specific DNA binding"/>
    <property type="evidence" value="ECO:0007669"/>
    <property type="project" value="TreeGrafter"/>
</dbReference>
<evidence type="ECO:0000259" key="8">
    <source>
        <dbReference type="PROSITE" id="PS50090"/>
    </source>
</evidence>
<organism evidence="10">
    <name type="scientific">Syzygium samarangense</name>
    <name type="common">Java apple</name>
    <name type="synonym">Eugenia javanica</name>
    <dbReference type="NCBI Taxonomy" id="260143"/>
    <lineage>
        <taxon>Eukaryota</taxon>
        <taxon>Viridiplantae</taxon>
        <taxon>Streptophyta</taxon>
        <taxon>Embryophyta</taxon>
        <taxon>Tracheophyta</taxon>
        <taxon>Spermatophyta</taxon>
        <taxon>Magnoliopsida</taxon>
        <taxon>eudicotyledons</taxon>
        <taxon>Gunneridae</taxon>
        <taxon>Pentapetalae</taxon>
        <taxon>rosids</taxon>
        <taxon>malvids</taxon>
        <taxon>Myrtales</taxon>
        <taxon>Myrtaceae</taxon>
        <taxon>Myrtoideae</taxon>
        <taxon>Syzygieae</taxon>
        <taxon>Syzygium</taxon>
    </lineage>
</organism>
<evidence type="ECO:0000256" key="7">
    <source>
        <dbReference type="SAM" id="MobiDB-lite"/>
    </source>
</evidence>
<keyword evidence="5" id="KW-0804">Transcription</keyword>
<keyword evidence="4" id="KW-0238">DNA-binding</keyword>
<dbReference type="Pfam" id="PF00249">
    <property type="entry name" value="Myb_DNA-binding"/>
    <property type="match status" value="2"/>
</dbReference>
<name>A0A4Y5WTF2_SYZSA</name>
<accession>A0A4Y5WTF2</accession>
<sequence>MKPIGGAESSAGEEDRASAMDADVNLRLEVEGEEEDAPLPLAAAEGGMPVAGGGGGGGGAGSRVRGPWSPEEDAVLTELVAKFGARNWSLIARGIPGRSGKSCRLRWCNQLDPGVKRKPFTDEEDLIIIKAHAMHGNKWAAIAKLLPGRTDNAIKNHWNSTLRRKGIGLRRSKTRPTDMMEDSWPVETNASSEETLSAGHSQSNRARDGREITVENGTKQNETEAQRRDCLSVAETTQYTVSRPQPRFSAFRIYKPEKSSSVGSGFLKEIHALGPSMLAFKTEHGVHNFLDDAHGDPKIPPHCGYGCCASPTGFHSESSLLGPDFVDYEEPPSYSTLDLMSVALDLNNTAWIKTGLVNGGSQLPETGEFHRICQADTGSSYLGLFEPNKKTKHTRLEEGKEKLAWERNC</sequence>
<proteinExistence type="evidence at transcript level"/>
<evidence type="ECO:0000259" key="9">
    <source>
        <dbReference type="PROSITE" id="PS51294"/>
    </source>
</evidence>
<feature type="domain" description="HTH myb-type" evidence="9">
    <location>
        <begin position="112"/>
        <end position="166"/>
    </location>
</feature>
<dbReference type="CDD" id="cd00167">
    <property type="entry name" value="SANT"/>
    <property type="match status" value="2"/>
</dbReference>
<evidence type="ECO:0000256" key="4">
    <source>
        <dbReference type="ARBA" id="ARBA00023125"/>
    </source>
</evidence>
<dbReference type="InterPro" id="IPR001005">
    <property type="entry name" value="SANT/Myb"/>
</dbReference>
<feature type="region of interest" description="Disordered" evidence="7">
    <location>
        <begin position="171"/>
        <end position="228"/>
    </location>
</feature>
<dbReference type="PANTHER" id="PTHR45614">
    <property type="entry name" value="MYB PROTEIN-RELATED"/>
    <property type="match status" value="1"/>
</dbReference>
<dbReference type="PROSITE" id="PS50090">
    <property type="entry name" value="MYB_LIKE"/>
    <property type="match status" value="2"/>
</dbReference>
<dbReference type="InterPro" id="IPR050560">
    <property type="entry name" value="MYB_TF"/>
</dbReference>
<dbReference type="AlphaFoldDB" id="A0A4Y5WTF2"/>
<dbReference type="GO" id="GO:0000981">
    <property type="term" value="F:DNA-binding transcription factor activity, RNA polymerase II-specific"/>
    <property type="evidence" value="ECO:0007669"/>
    <property type="project" value="TreeGrafter"/>
</dbReference>
<dbReference type="FunFam" id="1.10.10.60:FF:000344">
    <property type="entry name" value="Transcription factor MYB44"/>
    <property type="match status" value="1"/>
</dbReference>
<dbReference type="InterPro" id="IPR009057">
    <property type="entry name" value="Homeodomain-like_sf"/>
</dbReference>
<comment type="subcellular location">
    <subcellularLocation>
        <location evidence="1">Nucleus</location>
    </subcellularLocation>
</comment>
<evidence type="ECO:0000256" key="2">
    <source>
        <dbReference type="ARBA" id="ARBA00022737"/>
    </source>
</evidence>
<dbReference type="PROSITE" id="PS51294">
    <property type="entry name" value="HTH_MYB"/>
    <property type="match status" value="2"/>
</dbReference>
<evidence type="ECO:0000256" key="5">
    <source>
        <dbReference type="ARBA" id="ARBA00023163"/>
    </source>
</evidence>
<evidence type="ECO:0000256" key="1">
    <source>
        <dbReference type="ARBA" id="ARBA00004123"/>
    </source>
</evidence>
<feature type="region of interest" description="Disordered" evidence="7">
    <location>
        <begin position="1"/>
        <end position="22"/>
    </location>
</feature>
<evidence type="ECO:0000256" key="6">
    <source>
        <dbReference type="ARBA" id="ARBA00023242"/>
    </source>
</evidence>